<accession>A0A1F5DNV8</accession>
<keyword evidence="1" id="KW-0812">Transmembrane</keyword>
<protein>
    <recommendedName>
        <fullName evidence="2">Transcriptional repressor PaaX-like central Cas2-like domain-containing protein</fullName>
    </recommendedName>
</protein>
<evidence type="ECO:0000313" key="3">
    <source>
        <dbReference type="EMBL" id="OGD56734.1"/>
    </source>
</evidence>
<name>A0A1F5DNV8_9BACT</name>
<dbReference type="Pfam" id="PF20803">
    <property type="entry name" value="PaaX_M"/>
    <property type="match status" value="1"/>
</dbReference>
<feature type="transmembrane region" description="Helical" evidence="1">
    <location>
        <begin position="21"/>
        <end position="41"/>
    </location>
</feature>
<comment type="caution">
    <text evidence="3">The sequence shown here is derived from an EMBL/GenBank/DDBJ whole genome shotgun (WGS) entry which is preliminary data.</text>
</comment>
<evidence type="ECO:0000313" key="4">
    <source>
        <dbReference type="Proteomes" id="UP000178764"/>
    </source>
</evidence>
<dbReference type="Gene3D" id="3.30.70.2650">
    <property type="match status" value="1"/>
</dbReference>
<sequence length="181" mass="21340">MKAKRRIRIKIGEREKEIIEMIGLGTLVIASFALPNLPIALRAISKIRGNKGLQRFLENLEKKNVIYLGDEKIRLTKKGKDLLRHIQIAKIKIQKPKKWDGIWWLISYDIPKTHNRERDYFRSMLKRLEFCQIQASLWVYPYECKQEIAVIAKELNVSPFVIAMATDNLPNQKEMENYFNL</sequence>
<dbReference type="InterPro" id="IPR048846">
    <property type="entry name" value="PaaX-like_central"/>
</dbReference>
<dbReference type="Proteomes" id="UP000178764">
    <property type="component" value="Unassembled WGS sequence"/>
</dbReference>
<reference evidence="3 4" key="1">
    <citation type="journal article" date="2016" name="Nat. Commun.">
        <title>Thousands of microbial genomes shed light on interconnected biogeochemical processes in an aquifer system.</title>
        <authorList>
            <person name="Anantharaman K."/>
            <person name="Brown C.T."/>
            <person name="Hug L.A."/>
            <person name="Sharon I."/>
            <person name="Castelle C.J."/>
            <person name="Probst A.J."/>
            <person name="Thomas B.C."/>
            <person name="Singh A."/>
            <person name="Wilkins M.J."/>
            <person name="Karaoz U."/>
            <person name="Brodie E.L."/>
            <person name="Williams K.H."/>
            <person name="Hubbard S.S."/>
            <person name="Banfield J.F."/>
        </authorList>
    </citation>
    <scope>NUCLEOTIDE SEQUENCE [LARGE SCALE GENOMIC DNA]</scope>
</reference>
<dbReference type="EMBL" id="MEZT01000014">
    <property type="protein sequence ID" value="OGD56734.1"/>
    <property type="molecule type" value="Genomic_DNA"/>
</dbReference>
<keyword evidence="1" id="KW-0472">Membrane</keyword>
<evidence type="ECO:0000259" key="2">
    <source>
        <dbReference type="Pfam" id="PF20803"/>
    </source>
</evidence>
<feature type="domain" description="Transcriptional repressor PaaX-like central Cas2-like" evidence="2">
    <location>
        <begin position="97"/>
        <end position="170"/>
    </location>
</feature>
<dbReference type="AlphaFoldDB" id="A0A1F5DNV8"/>
<organism evidence="3 4">
    <name type="scientific">Candidatus Berkelbacteria bacterium RBG_13_40_8</name>
    <dbReference type="NCBI Taxonomy" id="1797467"/>
    <lineage>
        <taxon>Bacteria</taxon>
        <taxon>Candidatus Berkelbacteria</taxon>
    </lineage>
</organism>
<evidence type="ECO:0000256" key="1">
    <source>
        <dbReference type="SAM" id="Phobius"/>
    </source>
</evidence>
<keyword evidence="1" id="KW-1133">Transmembrane helix</keyword>
<proteinExistence type="predicted"/>
<gene>
    <name evidence="3" type="ORF">A2V71_04295</name>
</gene>